<organism evidence="4 5">
    <name type="scientific">Serinicoccus chungangensis</name>
    <dbReference type="NCBI Taxonomy" id="767452"/>
    <lineage>
        <taxon>Bacteria</taxon>
        <taxon>Bacillati</taxon>
        <taxon>Actinomycetota</taxon>
        <taxon>Actinomycetes</taxon>
        <taxon>Micrococcales</taxon>
        <taxon>Ornithinimicrobiaceae</taxon>
        <taxon>Serinicoccus</taxon>
    </lineage>
</organism>
<dbReference type="PANTHER" id="PTHR35797">
    <property type="entry name" value="PROTEASE-RELATED"/>
    <property type="match status" value="1"/>
</dbReference>
<sequence>MQTHGNQSSNTHSERDRPAAPHPSWREIAGYVALASGLCWLVIAPAMLGFIDAELAPALVPVAQLTPLLAALVFVRVLRPGRARDLLALRWNRSGRWAAMGVGILMLIGAAQLVSGLLLGWRPRPTAEILTAASVVLPLLVLQATFAVGEETGWRGWLLSRTRHLGFPAAAAISAGAWTLWHLPALTFLPDPISAESAAYLLGIASWAPFLVALRLVSGSVWPPVLVHGAINSVRVFQLQSVADSGGVDWRVEALGWVLWLLAAVLLARHGGRQTKRLPEHGFAVRGLDADTIR</sequence>
<dbReference type="InterPro" id="IPR003675">
    <property type="entry name" value="Rce1/LyrA-like_dom"/>
</dbReference>
<dbReference type="EMBL" id="LQBL01000028">
    <property type="protein sequence ID" value="KUG53253.1"/>
    <property type="molecule type" value="Genomic_DNA"/>
</dbReference>
<evidence type="ECO:0000256" key="1">
    <source>
        <dbReference type="SAM" id="MobiDB-lite"/>
    </source>
</evidence>
<feature type="compositionally biased region" description="Polar residues" evidence="1">
    <location>
        <begin position="1"/>
        <end position="11"/>
    </location>
</feature>
<evidence type="ECO:0000313" key="4">
    <source>
        <dbReference type="EMBL" id="KUG53253.1"/>
    </source>
</evidence>
<comment type="caution">
    <text evidence="4">The sequence shown here is derived from an EMBL/GenBank/DDBJ whole genome shotgun (WGS) entry which is preliminary data.</text>
</comment>
<feature type="transmembrane region" description="Helical" evidence="2">
    <location>
        <begin position="127"/>
        <end position="146"/>
    </location>
</feature>
<dbReference type="AlphaFoldDB" id="A0A0W8I4S6"/>
<feature type="transmembrane region" description="Helical" evidence="2">
    <location>
        <begin position="166"/>
        <end position="186"/>
    </location>
</feature>
<proteinExistence type="predicted"/>
<evidence type="ECO:0000259" key="3">
    <source>
        <dbReference type="Pfam" id="PF02517"/>
    </source>
</evidence>
<feature type="transmembrane region" description="Helical" evidence="2">
    <location>
        <begin position="97"/>
        <end position="120"/>
    </location>
</feature>
<keyword evidence="2" id="KW-0812">Transmembrane</keyword>
<keyword evidence="5" id="KW-1185">Reference proteome</keyword>
<feature type="transmembrane region" description="Helical" evidence="2">
    <location>
        <begin position="28"/>
        <end position="51"/>
    </location>
</feature>
<feature type="transmembrane region" description="Helical" evidence="2">
    <location>
        <begin position="58"/>
        <end position="77"/>
    </location>
</feature>
<feature type="domain" description="CAAX prenyl protease 2/Lysostaphin resistance protein A-like" evidence="3">
    <location>
        <begin position="135"/>
        <end position="233"/>
    </location>
</feature>
<dbReference type="Proteomes" id="UP000054837">
    <property type="component" value="Unassembled WGS sequence"/>
</dbReference>
<dbReference type="PANTHER" id="PTHR35797:SF1">
    <property type="entry name" value="PROTEASE"/>
    <property type="match status" value="1"/>
</dbReference>
<accession>A0A0W8I4S6</accession>
<evidence type="ECO:0000313" key="5">
    <source>
        <dbReference type="Proteomes" id="UP000054837"/>
    </source>
</evidence>
<name>A0A0W8I4S6_9MICO</name>
<dbReference type="GO" id="GO:0004175">
    <property type="term" value="F:endopeptidase activity"/>
    <property type="evidence" value="ECO:0007669"/>
    <property type="project" value="UniProtKB-ARBA"/>
</dbReference>
<dbReference type="RefSeq" id="WP_058891261.1">
    <property type="nucleotide sequence ID" value="NZ_LQBL01000028.1"/>
</dbReference>
<reference evidence="4 5" key="1">
    <citation type="submission" date="2015-12" db="EMBL/GenBank/DDBJ databases">
        <title>Serinicoccus chungangenesis strain CD08_5 genome sequencing and assembly.</title>
        <authorList>
            <person name="Chander A.M."/>
            <person name="Kaur G."/>
            <person name="Nair G.R."/>
            <person name="Dhawan D.K."/>
            <person name="Kochhar R.K."/>
            <person name="Mayilraj S."/>
            <person name="Bhadada S.K."/>
        </authorList>
    </citation>
    <scope>NUCLEOTIDE SEQUENCE [LARGE SCALE GENOMIC DNA]</scope>
    <source>
        <strain evidence="4 5">CD08_5</strain>
    </source>
</reference>
<dbReference type="Pfam" id="PF02517">
    <property type="entry name" value="Rce1-like"/>
    <property type="match status" value="1"/>
</dbReference>
<feature type="region of interest" description="Disordered" evidence="1">
    <location>
        <begin position="1"/>
        <end position="22"/>
    </location>
</feature>
<gene>
    <name evidence="4" type="ORF">AVL62_00055</name>
</gene>
<dbReference type="InterPro" id="IPR042150">
    <property type="entry name" value="MmRce1-like"/>
</dbReference>
<dbReference type="STRING" id="767452.AVL62_00055"/>
<protein>
    <recommendedName>
        <fullName evidence="3">CAAX prenyl protease 2/Lysostaphin resistance protein A-like domain-containing protein</fullName>
    </recommendedName>
</protein>
<dbReference type="GO" id="GO:0080120">
    <property type="term" value="P:CAAX-box protein maturation"/>
    <property type="evidence" value="ECO:0007669"/>
    <property type="project" value="UniProtKB-ARBA"/>
</dbReference>
<evidence type="ECO:0000256" key="2">
    <source>
        <dbReference type="SAM" id="Phobius"/>
    </source>
</evidence>
<keyword evidence="2" id="KW-1133">Transmembrane helix</keyword>
<dbReference type="OrthoDB" id="3693644at2"/>
<keyword evidence="2" id="KW-0472">Membrane</keyword>
<feature type="transmembrane region" description="Helical" evidence="2">
    <location>
        <begin position="198"/>
        <end position="217"/>
    </location>
</feature>
<feature type="transmembrane region" description="Helical" evidence="2">
    <location>
        <begin position="250"/>
        <end position="268"/>
    </location>
</feature>